<dbReference type="PANTHER" id="PTHR16291:SF0">
    <property type="entry name" value="NUCLEAR CAP-BINDING PROTEIN SUBUNIT 3"/>
    <property type="match status" value="1"/>
</dbReference>
<dbReference type="EMBL" id="JASNWA010000003">
    <property type="protein sequence ID" value="KAK3178787.1"/>
    <property type="molecule type" value="Genomic_DNA"/>
</dbReference>
<protein>
    <submittedName>
        <fullName evidence="2">Uncharacterized protein</fullName>
    </submittedName>
</protein>
<feature type="region of interest" description="Disordered" evidence="1">
    <location>
        <begin position="176"/>
        <end position="325"/>
    </location>
</feature>
<dbReference type="InterPro" id="IPR019416">
    <property type="entry name" value="NCBP3"/>
</dbReference>
<feature type="compositionally biased region" description="Basic and acidic residues" evidence="1">
    <location>
        <begin position="296"/>
        <end position="317"/>
    </location>
</feature>
<feature type="compositionally biased region" description="Low complexity" evidence="1">
    <location>
        <begin position="41"/>
        <end position="51"/>
    </location>
</feature>
<comment type="caution">
    <text evidence="2">The sequence shown here is derived from an EMBL/GenBank/DDBJ whole genome shotgun (WGS) entry which is preliminary data.</text>
</comment>
<gene>
    <name evidence="2" type="ORF">OEA41_000924</name>
</gene>
<accession>A0AAD9ZJ90</accession>
<evidence type="ECO:0000256" key="1">
    <source>
        <dbReference type="SAM" id="MobiDB-lite"/>
    </source>
</evidence>
<dbReference type="Pfam" id="PF10309">
    <property type="entry name" value="NCBP3"/>
    <property type="match status" value="1"/>
</dbReference>
<evidence type="ECO:0000313" key="2">
    <source>
        <dbReference type="EMBL" id="KAK3178787.1"/>
    </source>
</evidence>
<organism evidence="2 3">
    <name type="scientific">Lepraria neglecta</name>
    <dbReference type="NCBI Taxonomy" id="209136"/>
    <lineage>
        <taxon>Eukaryota</taxon>
        <taxon>Fungi</taxon>
        <taxon>Dikarya</taxon>
        <taxon>Ascomycota</taxon>
        <taxon>Pezizomycotina</taxon>
        <taxon>Lecanoromycetes</taxon>
        <taxon>OSLEUM clade</taxon>
        <taxon>Lecanoromycetidae</taxon>
        <taxon>Lecanorales</taxon>
        <taxon>Lecanorineae</taxon>
        <taxon>Stereocaulaceae</taxon>
        <taxon>Lepraria</taxon>
    </lineage>
</organism>
<dbReference type="AlphaFoldDB" id="A0AAD9ZJ90"/>
<feature type="compositionally biased region" description="Basic and acidic residues" evidence="1">
    <location>
        <begin position="268"/>
        <end position="279"/>
    </location>
</feature>
<evidence type="ECO:0000313" key="3">
    <source>
        <dbReference type="Proteomes" id="UP001276659"/>
    </source>
</evidence>
<proteinExistence type="predicted"/>
<keyword evidence="3" id="KW-1185">Reference proteome</keyword>
<dbReference type="PANTHER" id="PTHR16291">
    <property type="entry name" value="NUCLEAR CAP-BINDING PROTEIN SUBUNIT 3"/>
    <property type="match status" value="1"/>
</dbReference>
<name>A0AAD9ZJ90_9LECA</name>
<sequence length="480" mass="53468">MAYELGIVAGDDMDVDMDIDLGPMDEFQEGNFNQQDLTQTGLTTTNNETNGVDSLQQPGVGPETELTPNKIYIHGLDSLTTKDIKTFSAEHFPSCPPPRVEWIDDSSANIVFEDETTAIEALEHFSIAPNVDGVPIPKFQLRTAKILPSHPDSNLQVRTSFTADQKRPRAYEASRFYMMHPEHDPREKQRRGERSYDSRNGDYRRRGYSDQEHRRRRRKDHEDGFDASMYDDNAPSSRKDSMGSSPDFHSDDDGRRSRRRGDSYWPTRGDRGGASRDRSASPGRPRRTPPPSYRTQDPHPFPRENKGKELFPTKSEPKGGLNRGSNDLFSNKLLAADLKKELFPHKANVPNHRRSDAFDAADETADLFANGLSMSNKNGSKAGKNLADRITNGPTTSYGRLKASDPVLVHDTLDMDNSGISILGASSQQEQGFSIRGGAAAGTIKELFPGKAVGNAGKELFAERLEGRGGRRNKAEDMFY</sequence>
<reference evidence="2" key="1">
    <citation type="submission" date="2022-11" db="EMBL/GenBank/DDBJ databases">
        <title>Chromosomal genome sequence assembly and mating type (MAT) locus characterization of the leprose asexual lichenized fungus Lepraria neglecta (Nyl.) Erichsen.</title>
        <authorList>
            <person name="Allen J.L."/>
            <person name="Pfeffer B."/>
        </authorList>
    </citation>
    <scope>NUCLEOTIDE SEQUENCE</scope>
    <source>
        <strain evidence="2">Allen 5258</strain>
    </source>
</reference>
<dbReference type="Proteomes" id="UP001276659">
    <property type="component" value="Unassembled WGS sequence"/>
</dbReference>
<dbReference type="GO" id="GO:0003729">
    <property type="term" value="F:mRNA binding"/>
    <property type="evidence" value="ECO:0007669"/>
    <property type="project" value="InterPro"/>
</dbReference>
<feature type="region of interest" description="Disordered" evidence="1">
    <location>
        <begin position="41"/>
        <end position="61"/>
    </location>
</feature>
<dbReference type="GO" id="GO:0005634">
    <property type="term" value="C:nucleus"/>
    <property type="evidence" value="ECO:0007669"/>
    <property type="project" value="TreeGrafter"/>
</dbReference>
<dbReference type="GO" id="GO:0000340">
    <property type="term" value="F:RNA 7-methylguanosine cap binding"/>
    <property type="evidence" value="ECO:0007669"/>
    <property type="project" value="InterPro"/>
</dbReference>
<feature type="compositionally biased region" description="Basic and acidic residues" evidence="1">
    <location>
        <begin position="180"/>
        <end position="213"/>
    </location>
</feature>